<evidence type="ECO:0000313" key="2">
    <source>
        <dbReference type="Proteomes" id="UP000186817"/>
    </source>
</evidence>
<dbReference type="Proteomes" id="UP000186817">
    <property type="component" value="Unassembled WGS sequence"/>
</dbReference>
<proteinExistence type="predicted"/>
<accession>A0A1Q9F2L6</accession>
<keyword evidence="2" id="KW-1185">Reference proteome</keyword>
<gene>
    <name evidence="1" type="ORF">AK812_SmicGene2115</name>
</gene>
<protein>
    <submittedName>
        <fullName evidence="1">Uncharacterized protein</fullName>
    </submittedName>
</protein>
<reference evidence="1 2" key="1">
    <citation type="submission" date="2016-02" db="EMBL/GenBank/DDBJ databases">
        <title>Genome analysis of coral dinoflagellate symbionts highlights evolutionary adaptations to a symbiotic lifestyle.</title>
        <authorList>
            <person name="Aranda M."/>
            <person name="Li Y."/>
            <person name="Liew Y.J."/>
            <person name="Baumgarten S."/>
            <person name="Simakov O."/>
            <person name="Wilson M."/>
            <person name="Piel J."/>
            <person name="Ashoor H."/>
            <person name="Bougouffa S."/>
            <person name="Bajic V.B."/>
            <person name="Ryu T."/>
            <person name="Ravasi T."/>
            <person name="Bayer T."/>
            <person name="Micklem G."/>
            <person name="Kim H."/>
            <person name="Bhak J."/>
            <person name="Lajeunesse T.C."/>
            <person name="Voolstra C.R."/>
        </authorList>
    </citation>
    <scope>NUCLEOTIDE SEQUENCE [LARGE SCALE GENOMIC DNA]</scope>
    <source>
        <strain evidence="1 2">CCMP2467</strain>
    </source>
</reference>
<dbReference type="EMBL" id="LSRX01000022">
    <property type="protein sequence ID" value="OLQ13915.1"/>
    <property type="molecule type" value="Genomic_DNA"/>
</dbReference>
<dbReference type="AlphaFoldDB" id="A0A1Q9F2L6"/>
<name>A0A1Q9F2L6_SYMMI</name>
<comment type="caution">
    <text evidence="1">The sequence shown here is derived from an EMBL/GenBank/DDBJ whole genome shotgun (WGS) entry which is preliminary data.</text>
</comment>
<evidence type="ECO:0000313" key="1">
    <source>
        <dbReference type="EMBL" id="OLQ13915.1"/>
    </source>
</evidence>
<sequence>MAQLHTQGMEICHKAGSPEALSRDCMPRGSWREDPCFMTDVSSVAMQRRRGLVLVCESTSTSLVGLMDVPAVR</sequence>
<organism evidence="1 2">
    <name type="scientific">Symbiodinium microadriaticum</name>
    <name type="common">Dinoflagellate</name>
    <name type="synonym">Zooxanthella microadriatica</name>
    <dbReference type="NCBI Taxonomy" id="2951"/>
    <lineage>
        <taxon>Eukaryota</taxon>
        <taxon>Sar</taxon>
        <taxon>Alveolata</taxon>
        <taxon>Dinophyceae</taxon>
        <taxon>Suessiales</taxon>
        <taxon>Symbiodiniaceae</taxon>
        <taxon>Symbiodinium</taxon>
    </lineage>
</organism>